<dbReference type="Proteomes" id="UP000002208">
    <property type="component" value="Chromosome"/>
</dbReference>
<evidence type="ECO:0000313" key="2">
    <source>
        <dbReference type="Proteomes" id="UP000002208"/>
    </source>
</evidence>
<dbReference type="KEGG" id="ddr:Deide_16809"/>
<dbReference type="HOGENOM" id="CLU_3431836_0_0_0"/>
<name>X5H5J3_DEIDV</name>
<keyword evidence="2" id="KW-1185">Reference proteome</keyword>
<organism evidence="1 2">
    <name type="scientific">Deinococcus deserti (strain DSM 17065 / CIP 109153 / LMG 22923 / VCD115)</name>
    <dbReference type="NCBI Taxonomy" id="546414"/>
    <lineage>
        <taxon>Bacteria</taxon>
        <taxon>Thermotogati</taxon>
        <taxon>Deinococcota</taxon>
        <taxon>Deinococci</taxon>
        <taxon>Deinococcales</taxon>
        <taxon>Deinococcaceae</taxon>
        <taxon>Deinococcus</taxon>
    </lineage>
</organism>
<protein>
    <submittedName>
        <fullName evidence="1">Putative ilvBH operon leader peptide</fullName>
    </submittedName>
</protein>
<sequence length="17" mass="1685">MSANLVVVILSIGGVRG</sequence>
<accession>X5H5J3</accession>
<evidence type="ECO:0000313" key="1">
    <source>
        <dbReference type="EMBL" id="AHX26525.1"/>
    </source>
</evidence>
<gene>
    <name evidence="1" type="ordered locus">Deide_16809</name>
</gene>
<proteinExistence type="predicted"/>
<dbReference type="AlphaFoldDB" id="X5H5J3"/>
<reference evidence="1 2" key="1">
    <citation type="journal article" date="2009" name="PLoS Genet.">
        <title>Alliance of proteomics and genomics to unravel the specificities of Sahara bacterium Deinococcus deserti.</title>
        <authorList>
            <person name="de Groot A."/>
            <person name="Dulermo R."/>
            <person name="Ortet P."/>
            <person name="Blanchard L."/>
            <person name="Guerin P."/>
            <person name="Fernandez B."/>
            <person name="Vacherie B."/>
            <person name="Dossat C."/>
            <person name="Jolivet E."/>
            <person name="Siguier P."/>
            <person name="Chandler M."/>
            <person name="Barakat M."/>
            <person name="Dedieu A."/>
            <person name="Barbe V."/>
            <person name="Heulin T."/>
            <person name="Sommer S."/>
            <person name="Achouak W."/>
            <person name="Armengaud J."/>
        </authorList>
    </citation>
    <scope>NUCLEOTIDE SEQUENCE [LARGE SCALE GENOMIC DNA]</scope>
    <source>
        <strain evidence="2">DSM 17065 / CIP 109153 / LMG 22923 / VCD115</strain>
    </source>
</reference>
<dbReference type="EMBL" id="CP001114">
    <property type="protein sequence ID" value="AHX26525.1"/>
    <property type="molecule type" value="Genomic_DNA"/>
</dbReference>